<accession>A0A9P6R6U8</accession>
<dbReference type="PANTHER" id="PTHR42748">
    <property type="entry name" value="NITROGEN METABOLITE REPRESSION PROTEIN NMRA FAMILY MEMBER"/>
    <property type="match status" value="1"/>
</dbReference>
<dbReference type="EMBL" id="JAAAIP010000973">
    <property type="protein sequence ID" value="KAG0311069.1"/>
    <property type="molecule type" value="Genomic_DNA"/>
</dbReference>
<sequence length="310" mass="33607">MSKLLVVFGATGQQGGSVINSVVNDPELSKIYRIRAITRDPSAANAQALLQKGVEVVKGDVDDHESLKQALQGAHTVFIVTVTVYDALLKPRELAQGKAIANTAVAAGAQYLIFSTLPNVTDITKGVYSNVPSFDVKAEIEEYIRTLPIKSAFFAPGTFMQNYITMMGPQPAGDGTYSIAAVVSPTAKFPLVEISEDAGKYIGAILAEPDKYEGKVFSAATRFYTYDEIAQALSKATGKTVKYHQLPVEVFKSFLPTGSGDTVVGMLQYIQDFGYYGPQGAELVEWSVQNARGKLSTFDEFLARQKYTLQ</sequence>
<dbReference type="Gene3D" id="3.90.25.10">
    <property type="entry name" value="UDP-galactose 4-epimerase, domain 1"/>
    <property type="match status" value="1"/>
</dbReference>
<dbReference type="GO" id="GO:0005634">
    <property type="term" value="C:nucleus"/>
    <property type="evidence" value="ECO:0007669"/>
    <property type="project" value="TreeGrafter"/>
</dbReference>
<evidence type="ECO:0000256" key="2">
    <source>
        <dbReference type="ARBA" id="ARBA00022857"/>
    </source>
</evidence>
<evidence type="ECO:0000313" key="4">
    <source>
        <dbReference type="EMBL" id="KAG0311069.1"/>
    </source>
</evidence>
<dbReference type="InterPro" id="IPR008030">
    <property type="entry name" value="NmrA-like"/>
</dbReference>
<protein>
    <recommendedName>
        <fullName evidence="3">NmrA-like domain-containing protein</fullName>
    </recommendedName>
</protein>
<dbReference type="AlphaFoldDB" id="A0A9P6R6U8"/>
<dbReference type="SUPFAM" id="SSF51735">
    <property type="entry name" value="NAD(P)-binding Rossmann-fold domains"/>
    <property type="match status" value="1"/>
</dbReference>
<dbReference type="Proteomes" id="UP000738325">
    <property type="component" value="Unassembled WGS sequence"/>
</dbReference>
<evidence type="ECO:0000256" key="1">
    <source>
        <dbReference type="ARBA" id="ARBA00006328"/>
    </source>
</evidence>
<keyword evidence="5" id="KW-1185">Reference proteome</keyword>
<proteinExistence type="inferred from homology"/>
<comment type="caution">
    <text evidence="4">The sequence shown here is derived from an EMBL/GenBank/DDBJ whole genome shotgun (WGS) entry which is preliminary data.</text>
</comment>
<dbReference type="Pfam" id="PF05368">
    <property type="entry name" value="NmrA"/>
    <property type="match status" value="1"/>
</dbReference>
<dbReference type="InterPro" id="IPR051164">
    <property type="entry name" value="NmrA-like_oxidored"/>
</dbReference>
<dbReference type="PANTHER" id="PTHR42748:SF11">
    <property type="entry name" value="NMRA-LIKE DOMAIN-CONTAINING PROTEIN"/>
    <property type="match status" value="1"/>
</dbReference>
<reference evidence="4" key="1">
    <citation type="journal article" date="2020" name="Fungal Divers.">
        <title>Resolving the Mortierellaceae phylogeny through synthesis of multi-gene phylogenetics and phylogenomics.</title>
        <authorList>
            <person name="Vandepol N."/>
            <person name="Liber J."/>
            <person name="Desiro A."/>
            <person name="Na H."/>
            <person name="Kennedy M."/>
            <person name="Barry K."/>
            <person name="Grigoriev I.V."/>
            <person name="Miller A.N."/>
            <person name="O'Donnell K."/>
            <person name="Stajich J.E."/>
            <person name="Bonito G."/>
        </authorList>
    </citation>
    <scope>NUCLEOTIDE SEQUENCE</scope>
    <source>
        <strain evidence="4">REB-010B</strain>
    </source>
</reference>
<evidence type="ECO:0000259" key="3">
    <source>
        <dbReference type="Pfam" id="PF05368"/>
    </source>
</evidence>
<dbReference type="OrthoDB" id="3358371at2759"/>
<dbReference type="InterPro" id="IPR036291">
    <property type="entry name" value="NAD(P)-bd_dom_sf"/>
</dbReference>
<dbReference type="CDD" id="cd05251">
    <property type="entry name" value="NmrA_like_SDR_a"/>
    <property type="match status" value="1"/>
</dbReference>
<keyword evidence="2" id="KW-0521">NADP</keyword>
<gene>
    <name evidence="4" type="ORF">BGZ99_010404</name>
</gene>
<evidence type="ECO:0000313" key="5">
    <source>
        <dbReference type="Proteomes" id="UP000738325"/>
    </source>
</evidence>
<feature type="domain" description="NmrA-like" evidence="3">
    <location>
        <begin position="1"/>
        <end position="302"/>
    </location>
</feature>
<dbReference type="Gene3D" id="3.40.50.720">
    <property type="entry name" value="NAD(P)-binding Rossmann-like Domain"/>
    <property type="match status" value="1"/>
</dbReference>
<organism evidence="4 5">
    <name type="scientific">Dissophora globulifera</name>
    <dbReference type="NCBI Taxonomy" id="979702"/>
    <lineage>
        <taxon>Eukaryota</taxon>
        <taxon>Fungi</taxon>
        <taxon>Fungi incertae sedis</taxon>
        <taxon>Mucoromycota</taxon>
        <taxon>Mortierellomycotina</taxon>
        <taxon>Mortierellomycetes</taxon>
        <taxon>Mortierellales</taxon>
        <taxon>Mortierellaceae</taxon>
        <taxon>Dissophora</taxon>
    </lineage>
</organism>
<comment type="similarity">
    <text evidence="1">Belongs to the NmrA-type oxidoreductase family.</text>
</comment>
<name>A0A9P6R6U8_9FUNG</name>